<feature type="compositionally biased region" description="Low complexity" evidence="11">
    <location>
        <begin position="674"/>
        <end position="700"/>
    </location>
</feature>
<dbReference type="InterPro" id="IPR011009">
    <property type="entry name" value="Kinase-like_dom_sf"/>
</dbReference>
<feature type="compositionally biased region" description="Polar residues" evidence="11">
    <location>
        <begin position="588"/>
        <end position="599"/>
    </location>
</feature>
<evidence type="ECO:0000256" key="1">
    <source>
        <dbReference type="ARBA" id="ARBA00008874"/>
    </source>
</evidence>
<evidence type="ECO:0000256" key="11">
    <source>
        <dbReference type="SAM" id="MobiDB-lite"/>
    </source>
</evidence>
<dbReference type="InterPro" id="IPR050629">
    <property type="entry name" value="STE20/SPS1-PAK"/>
</dbReference>
<dbReference type="EMBL" id="QEAQ01000037">
    <property type="protein sequence ID" value="TPX58360.1"/>
    <property type="molecule type" value="Genomic_DNA"/>
</dbReference>
<keyword evidence="4" id="KW-0808">Transferase</keyword>
<dbReference type="PANTHER" id="PTHR48012:SF21">
    <property type="entry name" value="PH DOMAIN-CONTAINING PROTEIN"/>
    <property type="match status" value="1"/>
</dbReference>
<evidence type="ECO:0000256" key="6">
    <source>
        <dbReference type="ARBA" id="ARBA00022777"/>
    </source>
</evidence>
<keyword evidence="3" id="KW-0723">Serine/threonine-protein kinase</keyword>
<feature type="binding site" evidence="10">
    <location>
        <position position="51"/>
    </location>
    <ligand>
        <name>ATP</name>
        <dbReference type="ChEBI" id="CHEBI:30616"/>
    </ligand>
</feature>
<evidence type="ECO:0000256" key="10">
    <source>
        <dbReference type="PROSITE-ProRule" id="PRU10141"/>
    </source>
</evidence>
<feature type="compositionally biased region" description="Acidic residues" evidence="11">
    <location>
        <begin position="299"/>
        <end position="317"/>
    </location>
</feature>
<keyword evidence="14" id="KW-1185">Reference proteome</keyword>
<evidence type="ECO:0000256" key="2">
    <source>
        <dbReference type="ARBA" id="ARBA00012513"/>
    </source>
</evidence>
<feature type="compositionally biased region" description="Low complexity" evidence="11">
    <location>
        <begin position="630"/>
        <end position="657"/>
    </location>
</feature>
<comment type="similarity">
    <text evidence="1">Belongs to the protein kinase superfamily. STE Ser/Thr protein kinase family. STE20 subfamily.</text>
</comment>
<dbReference type="PANTHER" id="PTHR48012">
    <property type="entry name" value="STERILE20-LIKE KINASE, ISOFORM B-RELATED"/>
    <property type="match status" value="1"/>
</dbReference>
<evidence type="ECO:0000256" key="9">
    <source>
        <dbReference type="ARBA" id="ARBA00048679"/>
    </source>
</evidence>
<evidence type="ECO:0000256" key="5">
    <source>
        <dbReference type="ARBA" id="ARBA00022741"/>
    </source>
</evidence>
<sequence>MAPPPAALHPSVISEAVGESLFLKLERIGKGSFGEVYKGLNRQTNEIVAIKVLDLDTDDDEITDVQKEITMLSHCDSEYITRYHGSYLNDTKLWVIMDYAAGGSMRSILKSGPIDEKYIAIIAREVLHALVYLHKYAAIIHRDIKAANILLTDDGKVKLCDFGVAGQITMSVLRRNSFVGTPYWMAPEIIRRAQYDYKADIWSLGITIIELATGNPPFADQDPRKAIFLIPRTRPARLEGKFSAALREFLALCLKEEPEERPSADELLRTKFIRGSSRGTASLQELLARHEEWKLGHDGEDEYGMEGEDDSEAELGDHDDEWIFETYKSSNVNLRRSVRPDPPSVVTSVNADHHQHVEPITSPENSTSSTDVTPRVSVAARYLSPKAGAGPGAAAHGGRSSPPVSIPPPSISTDFQRRAHYGNEEQTLSPVFSISPIAPPAGPPSAHPPALPSAEPLKAAAAVTTSAAPNTGTLRLPRDTQQSHVLPARSFSSPAARGMIPPPPRPVSERSKMAAGNVPPLSDAGWGMPPSVTQKRSRTPSQRHTPSSSADETLMRTKLAGNQSPIAVQAGAVVSGTSAAGGERLAKTPSTSSLASSAGTRRHERSVSFSGIPSVGVPPDSVAVGEQQQRHQQPQQHPRSVDQTPTTPTTIMPAATPHQDHQQQQHPQPPQQQPAPHLQHHQQQYQQLLHHHYQQQQQQQTTRSPARKAAAGQSTTPTAPTAAAAAAVRRNMVSIGRGVAAAAIGPWYARQRSASMGSMYRDPYSHIINSRRPSRESPPFHLTRPTLTSANSFSSISSSINFSTNTVRSAPPPSSTATNHRGPLIEPLELAHLNDRTQLADAFADRVRETMSILGQLEVVLEKWEG</sequence>
<dbReference type="Pfam" id="PF00069">
    <property type="entry name" value="Pkinase"/>
    <property type="match status" value="1"/>
</dbReference>
<feature type="compositionally biased region" description="Low complexity" evidence="11">
    <location>
        <begin position="392"/>
        <end position="403"/>
    </location>
</feature>
<feature type="region of interest" description="Disordered" evidence="11">
    <location>
        <begin position="334"/>
        <end position="373"/>
    </location>
</feature>
<keyword evidence="5 10" id="KW-0547">Nucleotide-binding</keyword>
<feature type="compositionally biased region" description="Polar residues" evidence="11">
    <location>
        <begin position="531"/>
        <end position="551"/>
    </location>
</feature>
<dbReference type="PROSITE" id="PS00107">
    <property type="entry name" value="PROTEIN_KINASE_ATP"/>
    <property type="match status" value="1"/>
</dbReference>
<keyword evidence="7 10" id="KW-0067">ATP-binding</keyword>
<comment type="catalytic activity">
    <reaction evidence="8">
        <text>L-threonyl-[protein] + ATP = O-phospho-L-threonyl-[protein] + ADP + H(+)</text>
        <dbReference type="Rhea" id="RHEA:46608"/>
        <dbReference type="Rhea" id="RHEA-COMP:11060"/>
        <dbReference type="Rhea" id="RHEA-COMP:11605"/>
        <dbReference type="ChEBI" id="CHEBI:15378"/>
        <dbReference type="ChEBI" id="CHEBI:30013"/>
        <dbReference type="ChEBI" id="CHEBI:30616"/>
        <dbReference type="ChEBI" id="CHEBI:61977"/>
        <dbReference type="ChEBI" id="CHEBI:456216"/>
        <dbReference type="EC" id="2.7.11.1"/>
    </reaction>
</comment>
<feature type="region of interest" description="Disordered" evidence="11">
    <location>
        <begin position="297"/>
        <end position="317"/>
    </location>
</feature>
<feature type="compositionally biased region" description="Polar residues" evidence="11">
    <location>
        <begin position="469"/>
        <end position="484"/>
    </location>
</feature>
<dbReference type="EC" id="2.7.11.1" evidence="2"/>
<dbReference type="SMART" id="SM00220">
    <property type="entry name" value="S_TKc"/>
    <property type="match status" value="1"/>
</dbReference>
<feature type="compositionally biased region" description="Polar residues" evidence="11">
    <location>
        <begin position="362"/>
        <end position="372"/>
    </location>
</feature>
<dbReference type="PROSITE" id="PS00108">
    <property type="entry name" value="PROTEIN_KINASE_ST"/>
    <property type="match status" value="1"/>
</dbReference>
<evidence type="ECO:0000256" key="3">
    <source>
        <dbReference type="ARBA" id="ARBA00022527"/>
    </source>
</evidence>
<feature type="compositionally biased region" description="Pro residues" evidence="11">
    <location>
        <begin position="437"/>
        <end position="451"/>
    </location>
</feature>
<dbReference type="Gene3D" id="1.10.510.10">
    <property type="entry name" value="Transferase(Phosphotransferase) domain 1"/>
    <property type="match status" value="1"/>
</dbReference>
<dbReference type="GO" id="GO:0005524">
    <property type="term" value="F:ATP binding"/>
    <property type="evidence" value="ECO:0007669"/>
    <property type="project" value="UniProtKB-UniRule"/>
</dbReference>
<comment type="catalytic activity">
    <reaction evidence="9">
        <text>L-seryl-[protein] + ATP = O-phospho-L-seryl-[protein] + ADP + H(+)</text>
        <dbReference type="Rhea" id="RHEA:17989"/>
        <dbReference type="Rhea" id="RHEA-COMP:9863"/>
        <dbReference type="Rhea" id="RHEA-COMP:11604"/>
        <dbReference type="ChEBI" id="CHEBI:15378"/>
        <dbReference type="ChEBI" id="CHEBI:29999"/>
        <dbReference type="ChEBI" id="CHEBI:30616"/>
        <dbReference type="ChEBI" id="CHEBI:83421"/>
        <dbReference type="ChEBI" id="CHEBI:456216"/>
        <dbReference type="EC" id="2.7.11.1"/>
    </reaction>
</comment>
<feature type="compositionally biased region" description="Low complexity" evidence="11">
    <location>
        <begin position="709"/>
        <end position="723"/>
    </location>
</feature>
<accession>A0A507E5L2</accession>
<feature type="region of interest" description="Disordered" evidence="11">
    <location>
        <begin position="387"/>
        <end position="414"/>
    </location>
</feature>
<dbReference type="InterPro" id="IPR017441">
    <property type="entry name" value="Protein_kinase_ATP_BS"/>
</dbReference>
<dbReference type="FunFam" id="1.10.510.10:FF:000499">
    <property type="entry name" value="Serine/threonine-protein kinase KIC1"/>
    <property type="match status" value="1"/>
</dbReference>
<evidence type="ECO:0000313" key="13">
    <source>
        <dbReference type="EMBL" id="TPX58360.1"/>
    </source>
</evidence>
<dbReference type="PROSITE" id="PS50011">
    <property type="entry name" value="PROTEIN_KINASE_DOM"/>
    <property type="match status" value="1"/>
</dbReference>
<keyword evidence="6" id="KW-0418">Kinase</keyword>
<dbReference type="CDD" id="cd06609">
    <property type="entry name" value="STKc_MST3_like"/>
    <property type="match status" value="1"/>
</dbReference>
<name>A0A507E5L2_9FUNG</name>
<reference evidence="13 14" key="1">
    <citation type="journal article" date="2019" name="Sci. Rep.">
        <title>Comparative genomics of chytrid fungi reveal insights into the obligate biotrophic and pathogenic lifestyle of Synchytrium endobioticum.</title>
        <authorList>
            <person name="van de Vossenberg B.T.L.H."/>
            <person name="Warris S."/>
            <person name="Nguyen H.D.T."/>
            <person name="van Gent-Pelzer M.P.E."/>
            <person name="Joly D.L."/>
            <person name="van de Geest H.C."/>
            <person name="Bonants P.J.M."/>
            <person name="Smith D.S."/>
            <person name="Levesque C.A."/>
            <person name="van der Lee T.A.J."/>
        </authorList>
    </citation>
    <scope>NUCLEOTIDE SEQUENCE [LARGE SCALE GENOMIC DNA]</scope>
    <source>
        <strain evidence="13 14">CBS 809.83</strain>
    </source>
</reference>
<dbReference type="GO" id="GO:0004674">
    <property type="term" value="F:protein serine/threonine kinase activity"/>
    <property type="evidence" value="ECO:0007669"/>
    <property type="project" value="UniProtKB-KW"/>
</dbReference>
<feature type="compositionally biased region" description="Low complexity" evidence="11">
    <location>
        <begin position="452"/>
        <end position="468"/>
    </location>
</feature>
<feature type="region of interest" description="Disordered" evidence="11">
    <location>
        <begin position="580"/>
        <end position="723"/>
    </location>
</feature>
<dbReference type="InterPro" id="IPR000719">
    <property type="entry name" value="Prot_kinase_dom"/>
</dbReference>
<feature type="domain" description="Protein kinase" evidence="12">
    <location>
        <begin position="22"/>
        <end position="273"/>
    </location>
</feature>
<dbReference type="STRING" id="109895.A0A507E5L2"/>
<dbReference type="Gene3D" id="3.30.200.20">
    <property type="entry name" value="Phosphorylase Kinase, domain 1"/>
    <property type="match status" value="1"/>
</dbReference>
<organism evidence="13 14">
    <name type="scientific">Powellomyces hirtus</name>
    <dbReference type="NCBI Taxonomy" id="109895"/>
    <lineage>
        <taxon>Eukaryota</taxon>
        <taxon>Fungi</taxon>
        <taxon>Fungi incertae sedis</taxon>
        <taxon>Chytridiomycota</taxon>
        <taxon>Chytridiomycota incertae sedis</taxon>
        <taxon>Chytridiomycetes</taxon>
        <taxon>Spizellomycetales</taxon>
        <taxon>Powellomycetaceae</taxon>
        <taxon>Powellomyces</taxon>
    </lineage>
</organism>
<evidence type="ECO:0000259" key="12">
    <source>
        <dbReference type="PROSITE" id="PS50011"/>
    </source>
</evidence>
<protein>
    <recommendedName>
        <fullName evidence="2">non-specific serine/threonine protein kinase</fullName>
        <ecNumber evidence="2">2.7.11.1</ecNumber>
    </recommendedName>
</protein>
<dbReference type="SUPFAM" id="SSF56112">
    <property type="entry name" value="Protein kinase-like (PK-like)"/>
    <property type="match status" value="1"/>
</dbReference>
<dbReference type="Proteomes" id="UP000318582">
    <property type="component" value="Unassembled WGS sequence"/>
</dbReference>
<comment type="caution">
    <text evidence="13">The sequence shown here is derived from an EMBL/GenBank/DDBJ whole genome shotgun (WGS) entry which is preliminary data.</text>
</comment>
<feature type="region of interest" description="Disordered" evidence="11">
    <location>
        <begin position="433"/>
        <end position="553"/>
    </location>
</feature>
<evidence type="ECO:0000256" key="7">
    <source>
        <dbReference type="ARBA" id="ARBA00022840"/>
    </source>
</evidence>
<gene>
    <name evidence="13" type="ORF">PhCBS80983_g03181</name>
</gene>
<evidence type="ECO:0000256" key="4">
    <source>
        <dbReference type="ARBA" id="ARBA00022679"/>
    </source>
</evidence>
<dbReference type="InterPro" id="IPR008271">
    <property type="entry name" value="Ser/Thr_kinase_AS"/>
</dbReference>
<dbReference type="GO" id="GO:0005737">
    <property type="term" value="C:cytoplasm"/>
    <property type="evidence" value="ECO:0007669"/>
    <property type="project" value="TreeGrafter"/>
</dbReference>
<dbReference type="AlphaFoldDB" id="A0A507E5L2"/>
<evidence type="ECO:0000256" key="8">
    <source>
        <dbReference type="ARBA" id="ARBA00047899"/>
    </source>
</evidence>
<proteinExistence type="inferred from homology"/>
<evidence type="ECO:0000313" key="14">
    <source>
        <dbReference type="Proteomes" id="UP000318582"/>
    </source>
</evidence>